<organism evidence="2 3">
    <name type="scientific">Candidatus Abawacabacteria bacterium RBG_16_42_10</name>
    <dbReference type="NCBI Taxonomy" id="1817814"/>
    <lineage>
        <taxon>Bacteria</taxon>
        <taxon>Candidatus Abawacaibacteriota</taxon>
    </lineage>
</organism>
<reference evidence="2 3" key="1">
    <citation type="journal article" date="2016" name="Nat. Commun.">
        <title>Thousands of microbial genomes shed light on interconnected biogeochemical processes in an aquifer system.</title>
        <authorList>
            <person name="Anantharaman K."/>
            <person name="Brown C.T."/>
            <person name="Hug L.A."/>
            <person name="Sharon I."/>
            <person name="Castelle C.J."/>
            <person name="Probst A.J."/>
            <person name="Thomas B.C."/>
            <person name="Singh A."/>
            <person name="Wilkins M.J."/>
            <person name="Karaoz U."/>
            <person name="Brodie E.L."/>
            <person name="Williams K.H."/>
            <person name="Hubbard S.S."/>
            <person name="Banfield J.F."/>
        </authorList>
    </citation>
    <scope>NUCLEOTIDE SEQUENCE [LARGE SCALE GENOMIC DNA]</scope>
</reference>
<dbReference type="AlphaFoldDB" id="A0A1F4XIA0"/>
<protein>
    <submittedName>
        <fullName evidence="2">Uncharacterized protein</fullName>
    </submittedName>
</protein>
<feature type="region of interest" description="Disordered" evidence="1">
    <location>
        <begin position="283"/>
        <end position="314"/>
    </location>
</feature>
<dbReference type="EMBL" id="MEWR01000028">
    <property type="protein sequence ID" value="OGC81340.1"/>
    <property type="molecule type" value="Genomic_DNA"/>
</dbReference>
<gene>
    <name evidence="2" type="ORF">A2V81_00840</name>
</gene>
<dbReference type="Proteomes" id="UP000177614">
    <property type="component" value="Unassembled WGS sequence"/>
</dbReference>
<evidence type="ECO:0000313" key="3">
    <source>
        <dbReference type="Proteomes" id="UP000177614"/>
    </source>
</evidence>
<comment type="caution">
    <text evidence="2">The sequence shown here is derived from an EMBL/GenBank/DDBJ whole genome shotgun (WGS) entry which is preliminary data.</text>
</comment>
<evidence type="ECO:0000256" key="1">
    <source>
        <dbReference type="SAM" id="MobiDB-lite"/>
    </source>
</evidence>
<name>A0A1F4XIA0_9BACT</name>
<feature type="compositionally biased region" description="Polar residues" evidence="1">
    <location>
        <begin position="283"/>
        <end position="299"/>
    </location>
</feature>
<feature type="compositionally biased region" description="Basic and acidic residues" evidence="1">
    <location>
        <begin position="223"/>
        <end position="252"/>
    </location>
</feature>
<sequence length="530" mass="55522">MSLRTPTSPKNVSVFTKLGKAARSRIAQLGLAAGLSVIAYSANAEAQERPPFCVAPDGGAPVPCPGGTELVPGPRVRTRSAPRPRPDSCGDSGAHSPVANVDAYLRDPVIAGRIARVHPGLDVSHGAVYTITVPVSVSRLTWDAARAEPRTDSRTLAANTRVYGVRVNDAGAYDANGRQIRLVFDTNCGDVINGTVSVDNASVPVAAASEPSRDAGETDTSPDEPRREEPSRVRDDVEVRRTSGDDPSEGRAADAYAPAPEPESRIFGGFSLGVGGAYGLMGTQRTESSSSPDLYSISGSCRPENPGNPTTREICTTTATGASREFTITGGDGVEVSPATGGNTANRTLVVNAPNQWRTVMINGERQDIMVDSTGRLITREGTGSSVSRTTYGPAATIYAPILIGTLGIQWINGVRVASHTGLGLGFTEGNPFLSHLSERLSLSYSPINEIWDLGIRTGLQIDNVSASTTPIVSVPVEASLSIFSTPISRDTARLIVTMWGGIFVPVSGSRGNGAWDIVPQGGVSIGFQR</sequence>
<evidence type="ECO:0000313" key="2">
    <source>
        <dbReference type="EMBL" id="OGC81340.1"/>
    </source>
</evidence>
<proteinExistence type="predicted"/>
<feature type="region of interest" description="Disordered" evidence="1">
    <location>
        <begin position="64"/>
        <end position="95"/>
    </location>
</feature>
<accession>A0A1F4XIA0</accession>
<feature type="region of interest" description="Disordered" evidence="1">
    <location>
        <begin position="203"/>
        <end position="268"/>
    </location>
</feature>